<dbReference type="InterPro" id="IPR029478">
    <property type="entry name" value="TM1586_NiRdase"/>
</dbReference>
<dbReference type="InterPro" id="IPR000415">
    <property type="entry name" value="Nitroreductase-like"/>
</dbReference>
<proteinExistence type="predicted"/>
<dbReference type="Gene3D" id="3.40.109.30">
    <property type="entry name" value="putative nitroreductase (tm1586), domain 2"/>
    <property type="match status" value="1"/>
</dbReference>
<feature type="domain" description="Putative nitroreductase TM1586" evidence="1">
    <location>
        <begin position="4"/>
        <end position="215"/>
    </location>
</feature>
<sequence length="236" mass="26821">TSDLKTQIPQRCSWRKYTDQVIEQEKRDKIMEIVRSINSVQDYFKISYIAEAGNILTPLLIQIIKGAKHVLVFEVLKKEYPMANIAIGVYGELLVLEINKLSLGTVWLGGDKFTFSSSKIQERMKSENPFPICIPFGYPVNPQVSQHKRKQQKDIAPEWPQEQMQLFSQINLAPSAMNKQPYKLYYQNGTVKIEVQTKDIQGWPYMDAGIAAAHAIAEFGKGSVTLQDKALIIANE</sequence>
<dbReference type="EMBL" id="GDID01003950">
    <property type="protein sequence ID" value="JAP92656.1"/>
    <property type="molecule type" value="Transcribed_RNA"/>
</dbReference>
<dbReference type="SUPFAM" id="SSF55469">
    <property type="entry name" value="FMN-dependent nitroreductase-like"/>
    <property type="match status" value="1"/>
</dbReference>
<dbReference type="Pfam" id="PF14512">
    <property type="entry name" value="TM1586_NiRdase"/>
    <property type="match status" value="1"/>
</dbReference>
<feature type="non-terminal residue" evidence="2">
    <location>
        <position position="1"/>
    </location>
</feature>
<protein>
    <recommendedName>
        <fullName evidence="1">Putative nitroreductase TM1586 domain-containing protein</fullName>
    </recommendedName>
</protein>
<evidence type="ECO:0000259" key="1">
    <source>
        <dbReference type="Pfam" id="PF14512"/>
    </source>
</evidence>
<organism evidence="2">
    <name type="scientific">Trepomonas sp. PC1</name>
    <dbReference type="NCBI Taxonomy" id="1076344"/>
    <lineage>
        <taxon>Eukaryota</taxon>
        <taxon>Metamonada</taxon>
        <taxon>Diplomonadida</taxon>
        <taxon>Hexamitidae</taxon>
        <taxon>Hexamitinae</taxon>
        <taxon>Trepomonas</taxon>
    </lineage>
</organism>
<dbReference type="Gene3D" id="3.40.109.10">
    <property type="entry name" value="NADH Oxidase"/>
    <property type="match status" value="1"/>
</dbReference>
<dbReference type="AlphaFoldDB" id="A0A146KAW5"/>
<evidence type="ECO:0000313" key="2">
    <source>
        <dbReference type="EMBL" id="JAP92656.1"/>
    </source>
</evidence>
<gene>
    <name evidence="2" type="ORF">TPC1_15334</name>
</gene>
<name>A0A146KAW5_9EUKA</name>
<accession>A0A146KAW5</accession>
<dbReference type="GO" id="GO:0016491">
    <property type="term" value="F:oxidoreductase activity"/>
    <property type="evidence" value="ECO:0007669"/>
    <property type="project" value="InterPro"/>
</dbReference>
<reference evidence="2" key="1">
    <citation type="submission" date="2015-07" db="EMBL/GenBank/DDBJ databases">
        <title>Adaptation to a free-living lifestyle via gene acquisitions in the diplomonad Trepomonas sp. PC1.</title>
        <authorList>
            <person name="Xu F."/>
            <person name="Jerlstrom-Hultqvist J."/>
            <person name="Kolisko M."/>
            <person name="Simpson A.G.B."/>
            <person name="Roger A.J."/>
            <person name="Svard S.G."/>
            <person name="Andersson J.O."/>
        </authorList>
    </citation>
    <scope>NUCLEOTIDE SEQUENCE</scope>
    <source>
        <strain evidence="2">PC1</strain>
    </source>
</reference>